<evidence type="ECO:0000256" key="4">
    <source>
        <dbReference type="ARBA" id="ARBA00022692"/>
    </source>
</evidence>
<dbReference type="EMBL" id="JAUSUI010000001">
    <property type="protein sequence ID" value="MDQ0301453.1"/>
    <property type="molecule type" value="Genomic_DNA"/>
</dbReference>
<accession>A0ABU0B6K8</accession>
<keyword evidence="2" id="KW-0328">Glycosyltransferase</keyword>
<comment type="subcellular location">
    <subcellularLocation>
        <location evidence="1">Membrane</location>
        <topology evidence="1">Multi-pass membrane protein</topology>
    </subcellularLocation>
</comment>
<evidence type="ECO:0000256" key="6">
    <source>
        <dbReference type="ARBA" id="ARBA00023136"/>
    </source>
</evidence>
<evidence type="ECO:0000256" key="3">
    <source>
        <dbReference type="ARBA" id="ARBA00022679"/>
    </source>
</evidence>
<organism evidence="9 10">
    <name type="scientific">Ancylobacter polymorphus</name>
    <dbReference type="NCBI Taxonomy" id="223390"/>
    <lineage>
        <taxon>Bacteria</taxon>
        <taxon>Pseudomonadati</taxon>
        <taxon>Pseudomonadota</taxon>
        <taxon>Alphaproteobacteria</taxon>
        <taxon>Hyphomicrobiales</taxon>
        <taxon>Xanthobacteraceae</taxon>
        <taxon>Ancylobacter</taxon>
    </lineage>
</organism>
<evidence type="ECO:0000256" key="5">
    <source>
        <dbReference type="ARBA" id="ARBA00022989"/>
    </source>
</evidence>
<keyword evidence="6 7" id="KW-0472">Membrane</keyword>
<dbReference type="InterPro" id="IPR001173">
    <property type="entry name" value="Glyco_trans_2-like"/>
</dbReference>
<evidence type="ECO:0000256" key="7">
    <source>
        <dbReference type="SAM" id="Phobius"/>
    </source>
</evidence>
<dbReference type="PANTHER" id="PTHR48090:SF1">
    <property type="entry name" value="PROPHAGE BACTOPRENOL GLUCOSYL TRANSFERASE HOMOLOG"/>
    <property type="match status" value="1"/>
</dbReference>
<dbReference type="PANTHER" id="PTHR48090">
    <property type="entry name" value="UNDECAPRENYL-PHOSPHATE 4-DEOXY-4-FORMAMIDO-L-ARABINOSE TRANSFERASE-RELATED"/>
    <property type="match status" value="1"/>
</dbReference>
<evidence type="ECO:0000256" key="2">
    <source>
        <dbReference type="ARBA" id="ARBA00022676"/>
    </source>
</evidence>
<dbReference type="InterPro" id="IPR050256">
    <property type="entry name" value="Glycosyltransferase_2"/>
</dbReference>
<feature type="transmembrane region" description="Helical" evidence="7">
    <location>
        <begin position="230"/>
        <end position="257"/>
    </location>
</feature>
<keyword evidence="5 7" id="KW-1133">Transmembrane helix</keyword>
<keyword evidence="4 7" id="KW-0812">Transmembrane</keyword>
<reference evidence="9 10" key="1">
    <citation type="submission" date="2023-07" db="EMBL/GenBank/DDBJ databases">
        <title>Genomic Encyclopedia of Type Strains, Phase IV (KMG-IV): sequencing the most valuable type-strain genomes for metagenomic binning, comparative biology and taxonomic classification.</title>
        <authorList>
            <person name="Goeker M."/>
        </authorList>
    </citation>
    <scope>NUCLEOTIDE SEQUENCE [LARGE SCALE GENOMIC DNA]</scope>
    <source>
        <strain evidence="9 10">DSM 2457</strain>
    </source>
</reference>
<feature type="domain" description="Glycosyltransferase 2-like" evidence="8">
    <location>
        <begin position="4"/>
        <end position="167"/>
    </location>
</feature>
<evidence type="ECO:0000313" key="9">
    <source>
        <dbReference type="EMBL" id="MDQ0301453.1"/>
    </source>
</evidence>
<evidence type="ECO:0000313" key="10">
    <source>
        <dbReference type="Proteomes" id="UP001224682"/>
    </source>
</evidence>
<comment type="caution">
    <text evidence="9">The sequence shown here is derived from an EMBL/GenBank/DDBJ whole genome shotgun (WGS) entry which is preliminary data.</text>
</comment>
<dbReference type="CDD" id="cd04187">
    <property type="entry name" value="DPM1_like_bac"/>
    <property type="match status" value="1"/>
</dbReference>
<feature type="transmembrane region" description="Helical" evidence="7">
    <location>
        <begin position="263"/>
        <end position="291"/>
    </location>
</feature>
<dbReference type="Pfam" id="PF00535">
    <property type="entry name" value="Glycos_transf_2"/>
    <property type="match status" value="1"/>
</dbReference>
<gene>
    <name evidence="9" type="ORF">J2S75_000464</name>
</gene>
<dbReference type="Proteomes" id="UP001224682">
    <property type="component" value="Unassembled WGS sequence"/>
</dbReference>
<keyword evidence="10" id="KW-1185">Reference proteome</keyword>
<protein>
    <submittedName>
        <fullName evidence="9">Glycosyltransferase involved in cell wall biosynthesis</fullName>
    </submittedName>
</protein>
<proteinExistence type="predicted"/>
<keyword evidence="3" id="KW-0808">Transferase</keyword>
<dbReference type="InterPro" id="IPR029044">
    <property type="entry name" value="Nucleotide-diphossugar_trans"/>
</dbReference>
<dbReference type="SUPFAM" id="SSF53448">
    <property type="entry name" value="Nucleotide-diphospho-sugar transferases"/>
    <property type="match status" value="1"/>
</dbReference>
<evidence type="ECO:0000259" key="8">
    <source>
        <dbReference type="Pfam" id="PF00535"/>
    </source>
</evidence>
<dbReference type="RefSeq" id="WP_307017821.1">
    <property type="nucleotide sequence ID" value="NZ_JAUSUI010000001.1"/>
</dbReference>
<dbReference type="Gene3D" id="3.90.550.10">
    <property type="entry name" value="Spore Coat Polysaccharide Biosynthesis Protein SpsA, Chain A"/>
    <property type="match status" value="1"/>
</dbReference>
<evidence type="ECO:0000256" key="1">
    <source>
        <dbReference type="ARBA" id="ARBA00004141"/>
    </source>
</evidence>
<sequence length="333" mass="37547">MKISVVTPCYNEEDNVAECYATVRAIFDEHLPGYEREHIFCDNASTDATGEILRRLADEDPSVRVIVNARNFGPLRNTYNGVMATSGDAVLIFLPADLQDPPELLPEFVRLWEQGYEIVYGIRATRDESWSMRTLRQVYYRALTRFSEFDIPPGVGDFQLVDRRVVDSMRRIDDTYPFMRMMTFECGGRAVGVPYRWRARKRGLSKNRLSALFDQGMNGITSFTTAPLRIGLFAGFVLAGLSVLYSIVNLLVGLLFYQRLAEPGIFTLIVALFFFGGVQLFFMGLIGEYVLAIYARVRQKPVVFERERLNFGEAVAAAGGTKTDQPAHPGSEP</sequence>
<name>A0ABU0B6K8_9HYPH</name>